<evidence type="ECO:0000313" key="3">
    <source>
        <dbReference type="Proteomes" id="UP001210211"/>
    </source>
</evidence>
<proteinExistence type="predicted"/>
<protein>
    <submittedName>
        <fullName evidence="2">Uncharacterized protein</fullName>
    </submittedName>
</protein>
<name>A0AAD6EWC9_9POAL</name>
<evidence type="ECO:0000256" key="1">
    <source>
        <dbReference type="ARBA" id="ARBA00022679"/>
    </source>
</evidence>
<sequence length="153" mass="16720">MAMMAHELTTSGRPFLWVVRPDCRELLPQEFLDEVNERGMVVGWSPQDRVLNHSSVGCFLTHCGWNSMLETLTAGVGVRLKAPVEHNALHAAIEAVMDGPDAKAIKEHAAKWKEATKMAVAKGGSSDRNIESFVDEVKKRATSGGNGAIFKFS</sequence>
<dbReference type="Proteomes" id="UP001210211">
    <property type="component" value="Unassembled WGS sequence"/>
</dbReference>
<comment type="caution">
    <text evidence="2">The sequence shown here is derived from an EMBL/GenBank/DDBJ whole genome shotgun (WGS) entry which is preliminary data.</text>
</comment>
<dbReference type="PANTHER" id="PTHR48045">
    <property type="entry name" value="UDP-GLYCOSYLTRANSFERASE 72B1"/>
    <property type="match status" value="1"/>
</dbReference>
<keyword evidence="3" id="KW-1185">Reference proteome</keyword>
<dbReference type="EMBL" id="JAMRDG010000001">
    <property type="protein sequence ID" value="KAJ3703465.1"/>
    <property type="molecule type" value="Genomic_DNA"/>
</dbReference>
<accession>A0AAD6EWC9</accession>
<dbReference type="Pfam" id="PF00201">
    <property type="entry name" value="UDPGT"/>
    <property type="match status" value="1"/>
</dbReference>
<dbReference type="AlphaFoldDB" id="A0AAD6EWC9"/>
<dbReference type="Gene3D" id="3.40.50.2000">
    <property type="entry name" value="Glycogen Phosphorylase B"/>
    <property type="match status" value="3"/>
</dbReference>
<keyword evidence="1" id="KW-0808">Transferase</keyword>
<gene>
    <name evidence="2" type="ORF">LUZ61_007170</name>
</gene>
<dbReference type="InterPro" id="IPR002213">
    <property type="entry name" value="UDP_glucos_trans"/>
</dbReference>
<organism evidence="2 3">
    <name type="scientific">Rhynchospora tenuis</name>
    <dbReference type="NCBI Taxonomy" id="198213"/>
    <lineage>
        <taxon>Eukaryota</taxon>
        <taxon>Viridiplantae</taxon>
        <taxon>Streptophyta</taxon>
        <taxon>Embryophyta</taxon>
        <taxon>Tracheophyta</taxon>
        <taxon>Spermatophyta</taxon>
        <taxon>Magnoliopsida</taxon>
        <taxon>Liliopsida</taxon>
        <taxon>Poales</taxon>
        <taxon>Cyperaceae</taxon>
        <taxon>Cyperoideae</taxon>
        <taxon>Rhynchosporeae</taxon>
        <taxon>Rhynchospora</taxon>
    </lineage>
</organism>
<reference evidence="2 3" key="1">
    <citation type="journal article" date="2022" name="Cell">
        <title>Repeat-based holocentromeres influence genome architecture and karyotype evolution.</title>
        <authorList>
            <person name="Hofstatter P.G."/>
            <person name="Thangavel G."/>
            <person name="Lux T."/>
            <person name="Neumann P."/>
            <person name="Vondrak T."/>
            <person name="Novak P."/>
            <person name="Zhang M."/>
            <person name="Costa L."/>
            <person name="Castellani M."/>
            <person name="Scott A."/>
            <person name="Toegelov H."/>
            <person name="Fuchs J."/>
            <person name="Mata-Sucre Y."/>
            <person name="Dias Y."/>
            <person name="Vanzela A.L.L."/>
            <person name="Huettel B."/>
            <person name="Almeida C.C.S."/>
            <person name="Simkova H."/>
            <person name="Souza G."/>
            <person name="Pedrosa-Harand A."/>
            <person name="Macas J."/>
            <person name="Mayer K.F.X."/>
            <person name="Houben A."/>
            <person name="Marques A."/>
        </authorList>
    </citation>
    <scope>NUCLEOTIDE SEQUENCE [LARGE SCALE GENOMIC DNA]</scope>
    <source>
        <strain evidence="2">RhyTen1mFocal</strain>
    </source>
</reference>
<dbReference type="PANTHER" id="PTHR48045:SF34">
    <property type="entry name" value="ISOFLAVONE 7-O-GLUCOSYLTRANSFERASE 1-LIKE"/>
    <property type="match status" value="1"/>
</dbReference>
<dbReference type="SUPFAM" id="SSF53756">
    <property type="entry name" value="UDP-Glycosyltransferase/glycogen phosphorylase"/>
    <property type="match status" value="1"/>
</dbReference>
<dbReference type="GO" id="GO:0008194">
    <property type="term" value="F:UDP-glycosyltransferase activity"/>
    <property type="evidence" value="ECO:0007669"/>
    <property type="project" value="InterPro"/>
</dbReference>
<evidence type="ECO:0000313" key="2">
    <source>
        <dbReference type="EMBL" id="KAJ3703465.1"/>
    </source>
</evidence>